<name>A0A1S3XRK7_TOBAC</name>
<protein>
    <submittedName>
        <fullName evidence="2">Uncharacterized protein LOC107767911</fullName>
    </submittedName>
</protein>
<sequence length="277" mass="33085">MVYAFNTRNERKELWSYLSSLSRGWQIPWIIIGDFNSVLRIDDRIRGNPITMSEIVDFSECAEEREFIELPQHGSRYTSNDRHGETRVDSKIDWAFVNRQWLDNMPAYIDNFLLEGYKMYQIVYKLKQLKKSLQELNRQHFRNILTEANEDREALEKIQKELQLKPGEARLQAQEKENYQKFRRSSYLAEIFLLQRSKGKWIKLGDDNTRYFFSVIKHRKLQQAITQLKNKDGQLQTEPDSIAQILVDFYQDMLGRKSNHRVKTFKSILHNGKRLTL</sequence>
<dbReference type="Proteomes" id="UP000790787">
    <property type="component" value="Chromosome 4"/>
</dbReference>
<dbReference type="InterPro" id="IPR036691">
    <property type="entry name" value="Endo/exonu/phosph_ase_sf"/>
</dbReference>
<dbReference type="PANTHER" id="PTHR33710:SF78">
    <property type="entry name" value="ENDONUCLEASE_EXONUCLEASE_PHOSPHATASE DOMAIN-CONTAINING PROTEIN"/>
    <property type="match status" value="1"/>
</dbReference>
<dbReference type="Gene3D" id="3.60.10.10">
    <property type="entry name" value="Endonuclease/exonuclease/phosphatase"/>
    <property type="match status" value="1"/>
</dbReference>
<dbReference type="KEGG" id="nta:107767911"/>
<organism evidence="1 2">
    <name type="scientific">Nicotiana tabacum</name>
    <name type="common">Common tobacco</name>
    <dbReference type="NCBI Taxonomy" id="4097"/>
    <lineage>
        <taxon>Eukaryota</taxon>
        <taxon>Viridiplantae</taxon>
        <taxon>Streptophyta</taxon>
        <taxon>Embryophyta</taxon>
        <taxon>Tracheophyta</taxon>
        <taxon>Spermatophyta</taxon>
        <taxon>Magnoliopsida</taxon>
        <taxon>eudicotyledons</taxon>
        <taxon>Gunneridae</taxon>
        <taxon>Pentapetalae</taxon>
        <taxon>asterids</taxon>
        <taxon>lamiids</taxon>
        <taxon>Solanales</taxon>
        <taxon>Solanaceae</taxon>
        <taxon>Nicotianoideae</taxon>
        <taxon>Nicotianeae</taxon>
        <taxon>Nicotiana</taxon>
    </lineage>
</organism>
<dbReference type="PaxDb" id="4097-A0A1S3XRK7"/>
<reference evidence="1" key="1">
    <citation type="journal article" date="2014" name="Nat. Commun.">
        <title>The tobacco genome sequence and its comparison with those of tomato and potato.</title>
        <authorList>
            <person name="Sierro N."/>
            <person name="Battey J.N."/>
            <person name="Ouadi S."/>
            <person name="Bakaher N."/>
            <person name="Bovet L."/>
            <person name="Willig A."/>
            <person name="Goepfert S."/>
            <person name="Peitsch M.C."/>
            <person name="Ivanov N.V."/>
        </authorList>
    </citation>
    <scope>NUCLEOTIDE SEQUENCE [LARGE SCALE GENOMIC DNA]</scope>
</reference>
<evidence type="ECO:0000313" key="1">
    <source>
        <dbReference type="Proteomes" id="UP000790787"/>
    </source>
</evidence>
<dbReference type="OrthoDB" id="1302332at2759"/>
<dbReference type="AlphaFoldDB" id="A0A1S3XRK7"/>
<keyword evidence="1" id="KW-1185">Reference proteome</keyword>
<gene>
    <name evidence="2" type="primary">LOC107767911</name>
</gene>
<reference evidence="2" key="2">
    <citation type="submission" date="2025-08" db="UniProtKB">
        <authorList>
            <consortium name="RefSeq"/>
        </authorList>
    </citation>
    <scope>IDENTIFICATION</scope>
    <source>
        <tissue evidence="2">Leaf</tissue>
    </source>
</reference>
<dbReference type="SUPFAM" id="SSF56219">
    <property type="entry name" value="DNase I-like"/>
    <property type="match status" value="1"/>
</dbReference>
<evidence type="ECO:0000313" key="2">
    <source>
        <dbReference type="RefSeq" id="XP_016442510.1"/>
    </source>
</evidence>
<dbReference type="OMA" id="FANIEMQ"/>
<dbReference type="PANTHER" id="PTHR33710">
    <property type="entry name" value="BNAC02G09200D PROTEIN"/>
    <property type="match status" value="1"/>
</dbReference>
<proteinExistence type="predicted"/>
<dbReference type="GeneID" id="107767911"/>
<dbReference type="RefSeq" id="XP_016442510.1">
    <property type="nucleotide sequence ID" value="XM_016587024.1"/>
</dbReference>
<accession>A0A1S3XRK7</accession>